<evidence type="ECO:0000256" key="2">
    <source>
        <dbReference type="ARBA" id="ARBA00022840"/>
    </source>
</evidence>
<keyword evidence="1" id="KW-0547">Nucleotide-binding</keyword>
<dbReference type="SMART" id="SM00382">
    <property type="entry name" value="AAA"/>
    <property type="match status" value="1"/>
</dbReference>
<reference evidence="4 5" key="1">
    <citation type="journal article" date="2010" name="Stand. Genomic Sci.">
        <title>Complete genome sequence of Conexibacter woesei type strain (ID131577).</title>
        <authorList>
            <person name="Pukall R."/>
            <person name="Lapidus A."/>
            <person name="Glavina Del Rio T."/>
            <person name="Copeland A."/>
            <person name="Tice H."/>
            <person name="Cheng J.-F."/>
            <person name="Lucas S."/>
            <person name="Chen F."/>
            <person name="Nolan M."/>
            <person name="Bruce D."/>
            <person name="Goodwin L."/>
            <person name="Pitluck S."/>
            <person name="Mavromatis K."/>
            <person name="Ivanova N."/>
            <person name="Ovchinnikova G."/>
            <person name="Pati A."/>
            <person name="Chen A."/>
            <person name="Palaniappan K."/>
            <person name="Land M."/>
            <person name="Hauser L."/>
            <person name="Chang Y.-J."/>
            <person name="Jeffries C.D."/>
            <person name="Chain P."/>
            <person name="Meincke L."/>
            <person name="Sims D."/>
            <person name="Brettin T."/>
            <person name="Detter J.C."/>
            <person name="Rohde M."/>
            <person name="Goeker M."/>
            <person name="Bristow J."/>
            <person name="Eisen J.A."/>
            <person name="Markowitz V."/>
            <person name="Kyrpides N.C."/>
            <person name="Klenk H.-P."/>
            <person name="Hugenholtz P."/>
        </authorList>
    </citation>
    <scope>NUCLEOTIDE SEQUENCE [LARGE SCALE GENOMIC DNA]</scope>
    <source>
        <strain evidence="5">DSM 14684 / CIP 108061 / JCM 11494 / NBRC 100937 / ID131577</strain>
    </source>
</reference>
<keyword evidence="2" id="KW-0067">ATP-binding</keyword>
<dbReference type="PANTHER" id="PTHR43038">
    <property type="entry name" value="ATP-BINDING CASSETTE, SUB-FAMILY H, MEMBER 1"/>
    <property type="match status" value="1"/>
</dbReference>
<dbReference type="PROSITE" id="PS50893">
    <property type="entry name" value="ABC_TRANSPORTER_2"/>
    <property type="match status" value="1"/>
</dbReference>
<protein>
    <submittedName>
        <fullName evidence="4">ABC transporter related protein</fullName>
    </submittedName>
</protein>
<dbReference type="STRING" id="469383.Cwoe_0885"/>
<dbReference type="Gene3D" id="3.40.50.300">
    <property type="entry name" value="P-loop containing nucleotide triphosphate hydrolases"/>
    <property type="match status" value="1"/>
</dbReference>
<dbReference type="GO" id="GO:0005524">
    <property type="term" value="F:ATP binding"/>
    <property type="evidence" value="ECO:0007669"/>
    <property type="project" value="UniProtKB-KW"/>
</dbReference>
<evidence type="ECO:0000256" key="1">
    <source>
        <dbReference type="ARBA" id="ARBA00022741"/>
    </source>
</evidence>
<reference evidence="5" key="2">
    <citation type="submission" date="2010-01" db="EMBL/GenBank/DDBJ databases">
        <title>The complete genome of Conexibacter woesei DSM 14684.</title>
        <authorList>
            <consortium name="US DOE Joint Genome Institute (JGI-PGF)"/>
            <person name="Lucas S."/>
            <person name="Copeland A."/>
            <person name="Lapidus A."/>
            <person name="Glavina del Rio T."/>
            <person name="Dalin E."/>
            <person name="Tice H."/>
            <person name="Bruce D."/>
            <person name="Goodwin L."/>
            <person name="Pitluck S."/>
            <person name="Kyrpides N."/>
            <person name="Mavromatis K."/>
            <person name="Ivanova N."/>
            <person name="Mikhailova N."/>
            <person name="Chertkov O."/>
            <person name="Brettin T."/>
            <person name="Detter J.C."/>
            <person name="Han C."/>
            <person name="Larimer F."/>
            <person name="Land M."/>
            <person name="Hauser L."/>
            <person name="Markowitz V."/>
            <person name="Cheng J.-F."/>
            <person name="Hugenholtz P."/>
            <person name="Woyke T."/>
            <person name="Wu D."/>
            <person name="Pukall R."/>
            <person name="Steenblock K."/>
            <person name="Schneider S."/>
            <person name="Klenk H.-P."/>
            <person name="Eisen J.A."/>
        </authorList>
    </citation>
    <scope>NUCLEOTIDE SEQUENCE [LARGE SCALE GENOMIC DNA]</scope>
    <source>
        <strain evidence="5">DSM 14684 / CIP 108061 / JCM 11494 / NBRC 100937 / ID131577</strain>
    </source>
</reference>
<dbReference type="GO" id="GO:0016887">
    <property type="term" value="F:ATP hydrolysis activity"/>
    <property type="evidence" value="ECO:0007669"/>
    <property type="project" value="InterPro"/>
</dbReference>
<evidence type="ECO:0000259" key="3">
    <source>
        <dbReference type="PROSITE" id="PS50893"/>
    </source>
</evidence>
<dbReference type="Proteomes" id="UP000008229">
    <property type="component" value="Chromosome"/>
</dbReference>
<dbReference type="eggNOG" id="COG1131">
    <property type="taxonomic scope" value="Bacteria"/>
</dbReference>
<dbReference type="RefSeq" id="WP_012932371.1">
    <property type="nucleotide sequence ID" value="NC_013739.1"/>
</dbReference>
<dbReference type="AlphaFoldDB" id="D3FBE9"/>
<proteinExistence type="predicted"/>
<dbReference type="InterPro" id="IPR027417">
    <property type="entry name" value="P-loop_NTPase"/>
</dbReference>
<dbReference type="CDD" id="cd03230">
    <property type="entry name" value="ABC_DR_subfamily_A"/>
    <property type="match status" value="1"/>
</dbReference>
<name>D3FBE9_CONWI</name>
<dbReference type="InterPro" id="IPR003439">
    <property type="entry name" value="ABC_transporter-like_ATP-bd"/>
</dbReference>
<evidence type="ECO:0000313" key="4">
    <source>
        <dbReference type="EMBL" id="ADB49318.1"/>
    </source>
</evidence>
<keyword evidence="5" id="KW-1185">Reference proteome</keyword>
<sequence>MRRDTWLDELAVELAARGIGPGETAAVVVEADVHLRETGTGALVAFGSPAAYAAAVADALGPEAAHRPAARQARARASRVSKRYRGTDVLDGVSVELRDGEAVLLMGPNGCGKSTLLRILAGLLRPDGGAVDVDGTIGYAPQDGGVIGDLLPDEHFVLFGRPRGLARDAAIQQGRRLADQLGWDAASAPAAGALSGGTRQKLNVVLAALGEPDVLLLDEPYQGMDRDSVQRFWELLWAWRDGGRAALVVSHAHDAIERADAVIELSASRARAAARTRSAA</sequence>
<dbReference type="PANTHER" id="PTHR43038:SF7">
    <property type="entry name" value="ABC TRANSPORT SYSTEM ATP-BINDING PROTEIN"/>
    <property type="match status" value="1"/>
</dbReference>
<dbReference type="InterPro" id="IPR003593">
    <property type="entry name" value="AAA+_ATPase"/>
</dbReference>
<dbReference type="Pfam" id="PF00005">
    <property type="entry name" value="ABC_tran"/>
    <property type="match status" value="1"/>
</dbReference>
<accession>D3FBE9</accession>
<dbReference type="HOGENOM" id="CLU_000604_1_2_11"/>
<dbReference type="KEGG" id="cwo:Cwoe_0885"/>
<evidence type="ECO:0000313" key="5">
    <source>
        <dbReference type="Proteomes" id="UP000008229"/>
    </source>
</evidence>
<dbReference type="SUPFAM" id="SSF52540">
    <property type="entry name" value="P-loop containing nucleoside triphosphate hydrolases"/>
    <property type="match status" value="1"/>
</dbReference>
<organism evidence="4 5">
    <name type="scientific">Conexibacter woesei (strain DSM 14684 / CCUG 47730 / CIP 108061 / JCM 11494 / NBRC 100937 / ID131577)</name>
    <dbReference type="NCBI Taxonomy" id="469383"/>
    <lineage>
        <taxon>Bacteria</taxon>
        <taxon>Bacillati</taxon>
        <taxon>Actinomycetota</taxon>
        <taxon>Thermoleophilia</taxon>
        <taxon>Solirubrobacterales</taxon>
        <taxon>Conexibacteraceae</taxon>
        <taxon>Conexibacter</taxon>
    </lineage>
</organism>
<feature type="domain" description="ABC transporter" evidence="3">
    <location>
        <begin position="75"/>
        <end position="280"/>
    </location>
</feature>
<gene>
    <name evidence="4" type="ordered locus">Cwoe_0885</name>
</gene>
<dbReference type="EMBL" id="CP001854">
    <property type="protein sequence ID" value="ADB49318.1"/>
    <property type="molecule type" value="Genomic_DNA"/>
</dbReference>
<dbReference type="OrthoDB" id="9804819at2"/>